<dbReference type="AlphaFoldDB" id="B0DS94"/>
<organism evidence="2">
    <name type="scientific">Laccaria bicolor (strain S238N-H82 / ATCC MYA-4686)</name>
    <name type="common">Bicoloured deceiver</name>
    <name type="synonym">Laccaria laccata var. bicolor</name>
    <dbReference type="NCBI Taxonomy" id="486041"/>
    <lineage>
        <taxon>Eukaryota</taxon>
        <taxon>Fungi</taxon>
        <taxon>Dikarya</taxon>
        <taxon>Basidiomycota</taxon>
        <taxon>Agaricomycotina</taxon>
        <taxon>Agaricomycetes</taxon>
        <taxon>Agaricomycetidae</taxon>
        <taxon>Agaricales</taxon>
        <taxon>Agaricineae</taxon>
        <taxon>Hydnangiaceae</taxon>
        <taxon>Laccaria</taxon>
    </lineage>
</organism>
<dbReference type="EMBL" id="DS547130">
    <property type="protein sequence ID" value="EDR02434.1"/>
    <property type="molecule type" value="Genomic_DNA"/>
</dbReference>
<accession>B0DS94</accession>
<dbReference type="InterPro" id="IPR011009">
    <property type="entry name" value="Kinase-like_dom_sf"/>
</dbReference>
<evidence type="ECO:0000313" key="2">
    <source>
        <dbReference type="Proteomes" id="UP000001194"/>
    </source>
</evidence>
<dbReference type="Proteomes" id="UP000001194">
    <property type="component" value="Unassembled WGS sequence"/>
</dbReference>
<dbReference type="KEGG" id="lbc:LACBIDRAFT_332298"/>
<proteinExistence type="predicted"/>
<gene>
    <name evidence="1" type="ORF">LACBIDRAFT_332298</name>
</gene>
<name>B0DS94_LACBS</name>
<dbReference type="RefSeq" id="XP_001886797.1">
    <property type="nucleotide sequence ID" value="XM_001886762.1"/>
</dbReference>
<dbReference type="OrthoDB" id="3224178at2759"/>
<dbReference type="GeneID" id="6082463"/>
<dbReference type="SUPFAM" id="SSF56112">
    <property type="entry name" value="Protein kinase-like (PK-like)"/>
    <property type="match status" value="1"/>
</dbReference>
<evidence type="ECO:0000313" key="1">
    <source>
        <dbReference type="EMBL" id="EDR02434.1"/>
    </source>
</evidence>
<protein>
    <submittedName>
        <fullName evidence="1">Predicted protein</fullName>
    </submittedName>
</protein>
<keyword evidence="2" id="KW-1185">Reference proteome</keyword>
<dbReference type="HOGENOM" id="CLU_565067_0_0_1"/>
<dbReference type="InParanoid" id="B0DS94"/>
<reference evidence="1 2" key="1">
    <citation type="journal article" date="2008" name="Nature">
        <title>The genome of Laccaria bicolor provides insights into mycorrhizal symbiosis.</title>
        <authorList>
            <person name="Martin F."/>
            <person name="Aerts A."/>
            <person name="Ahren D."/>
            <person name="Brun A."/>
            <person name="Danchin E.G.J."/>
            <person name="Duchaussoy F."/>
            <person name="Gibon J."/>
            <person name="Kohler A."/>
            <person name="Lindquist E."/>
            <person name="Pereda V."/>
            <person name="Salamov A."/>
            <person name="Shapiro H.J."/>
            <person name="Wuyts J."/>
            <person name="Blaudez D."/>
            <person name="Buee M."/>
            <person name="Brokstein P."/>
            <person name="Canbaeck B."/>
            <person name="Cohen D."/>
            <person name="Courty P.E."/>
            <person name="Coutinho P.M."/>
            <person name="Delaruelle C."/>
            <person name="Detter J.C."/>
            <person name="Deveau A."/>
            <person name="DiFazio S."/>
            <person name="Duplessis S."/>
            <person name="Fraissinet-Tachet L."/>
            <person name="Lucic E."/>
            <person name="Frey-Klett P."/>
            <person name="Fourrey C."/>
            <person name="Feussner I."/>
            <person name="Gay G."/>
            <person name="Grimwood J."/>
            <person name="Hoegger P.J."/>
            <person name="Jain P."/>
            <person name="Kilaru S."/>
            <person name="Labbe J."/>
            <person name="Lin Y.C."/>
            <person name="Legue V."/>
            <person name="Le Tacon F."/>
            <person name="Marmeisse R."/>
            <person name="Melayah D."/>
            <person name="Montanini B."/>
            <person name="Muratet M."/>
            <person name="Nehls U."/>
            <person name="Niculita-Hirzel H."/>
            <person name="Oudot-Le Secq M.P."/>
            <person name="Peter M."/>
            <person name="Quesneville H."/>
            <person name="Rajashekar B."/>
            <person name="Reich M."/>
            <person name="Rouhier N."/>
            <person name="Schmutz J."/>
            <person name="Yin T."/>
            <person name="Chalot M."/>
            <person name="Henrissat B."/>
            <person name="Kuees U."/>
            <person name="Lucas S."/>
            <person name="Van de Peer Y."/>
            <person name="Podila G.K."/>
            <person name="Polle A."/>
            <person name="Pukkila P.J."/>
            <person name="Richardson P.M."/>
            <person name="Rouze P."/>
            <person name="Sanders I.R."/>
            <person name="Stajich J.E."/>
            <person name="Tunlid A."/>
            <person name="Tuskan G."/>
            <person name="Grigoriev I.V."/>
        </authorList>
    </citation>
    <scope>NUCLEOTIDE SEQUENCE [LARGE SCALE GENOMIC DNA]</scope>
    <source>
        <strain evidence="2">S238N-H82 / ATCC MYA-4686</strain>
    </source>
</reference>
<sequence length="483" mass="54173">MNMDPLPASLRAWRDHKPYNNPEWYKPWEQLRPFFLERGYELFRPRSGGELSIPYGTPSPALDSFGLYGDRGNKFYSGMGRYPLAFAARDRKNRDVVIKLVAHGDEGLNELKILHLLNSEPLRSDPANSTVQVLEFLSFSDWQFVVMPFYDGCDESPFLRASECLDFAEQVLSDITHENIVMNHHGKVPGDPFNNIWPPPEFRSTFPVRYYLMDFGCSVHLPPSLPPRDRLIEPFKIAREQCPGEMTCAGSVESVEVADTLSGAVAGQRDRAICYLYWTIDVRLSVCVGKLSKVYLICSYTPRGSARAPRKWLENLPYLLCFAVIEISLHDLADARQVMILETVAQLLSAPVYGSTKGHVLKRFVNLHVALDPGGPGWGVQTIFTAVSAGFIVTELCLSDFNGSKTEAFQEDCWFTAGLKNRQAVVSLARMKFESCGLLSMLSLEKTVNGAPKDGELMSPELLDLARSPVTSTWVASSFYRMV</sequence>